<comment type="caution">
    <text evidence="2">The sequence shown here is derived from an EMBL/GenBank/DDBJ whole genome shotgun (WGS) entry which is preliminary data.</text>
</comment>
<evidence type="ECO:0000313" key="2">
    <source>
        <dbReference type="EMBL" id="HIS67576.1"/>
    </source>
</evidence>
<accession>A0A9D1FFT7</accession>
<name>A0A9D1FFT7_9FIRM</name>
<dbReference type="AlphaFoldDB" id="A0A9D1FFT7"/>
<sequence length="84" mass="9055">MTGEFIIAAAVFLLLLAVLAVLGRMLALLGRLEASVRRLAERAAPAGNTRADRAEAEQERYARGVANILAYGTREMLKRGDGAR</sequence>
<keyword evidence="1" id="KW-0472">Membrane</keyword>
<dbReference type="Proteomes" id="UP000824001">
    <property type="component" value="Unassembled WGS sequence"/>
</dbReference>
<proteinExistence type="predicted"/>
<reference evidence="2" key="2">
    <citation type="journal article" date="2021" name="PeerJ">
        <title>Extensive microbial diversity within the chicken gut microbiome revealed by metagenomics and culture.</title>
        <authorList>
            <person name="Gilroy R."/>
            <person name="Ravi A."/>
            <person name="Getino M."/>
            <person name="Pursley I."/>
            <person name="Horton D.L."/>
            <person name="Alikhan N.F."/>
            <person name="Baker D."/>
            <person name="Gharbi K."/>
            <person name="Hall N."/>
            <person name="Watson M."/>
            <person name="Adriaenssens E.M."/>
            <person name="Foster-Nyarko E."/>
            <person name="Jarju S."/>
            <person name="Secka A."/>
            <person name="Antonio M."/>
            <person name="Oren A."/>
            <person name="Chaudhuri R.R."/>
            <person name="La Ragione R."/>
            <person name="Hildebrand F."/>
            <person name="Pallen M.J."/>
        </authorList>
    </citation>
    <scope>NUCLEOTIDE SEQUENCE</scope>
    <source>
        <strain evidence="2">ChiHjej10B9-9673</strain>
    </source>
</reference>
<reference evidence="2" key="1">
    <citation type="submission" date="2020-10" db="EMBL/GenBank/DDBJ databases">
        <authorList>
            <person name="Gilroy R."/>
        </authorList>
    </citation>
    <scope>NUCLEOTIDE SEQUENCE</scope>
    <source>
        <strain evidence="2">ChiHjej10B9-9673</strain>
    </source>
</reference>
<evidence type="ECO:0000313" key="3">
    <source>
        <dbReference type="Proteomes" id="UP000824001"/>
    </source>
</evidence>
<keyword evidence="1" id="KW-1133">Transmembrane helix</keyword>
<dbReference type="EMBL" id="DVJK01000239">
    <property type="protein sequence ID" value="HIS67576.1"/>
    <property type="molecule type" value="Genomic_DNA"/>
</dbReference>
<evidence type="ECO:0000256" key="1">
    <source>
        <dbReference type="SAM" id="Phobius"/>
    </source>
</evidence>
<protein>
    <submittedName>
        <fullName evidence="2">Uncharacterized protein</fullName>
    </submittedName>
</protein>
<gene>
    <name evidence="2" type="ORF">IAC18_08415</name>
</gene>
<organism evidence="2 3">
    <name type="scientific">Candidatus Scatomorpha merdipullorum</name>
    <dbReference type="NCBI Taxonomy" id="2840927"/>
    <lineage>
        <taxon>Bacteria</taxon>
        <taxon>Bacillati</taxon>
        <taxon>Bacillota</taxon>
        <taxon>Clostridia</taxon>
        <taxon>Eubacteriales</taxon>
        <taxon>Candidatus Scatomorpha</taxon>
    </lineage>
</organism>
<keyword evidence="1" id="KW-0812">Transmembrane</keyword>
<feature type="transmembrane region" description="Helical" evidence="1">
    <location>
        <begin position="6"/>
        <end position="29"/>
    </location>
</feature>